<gene>
    <name evidence="9" type="ORF">WKV53_09585</name>
</gene>
<dbReference type="InterPro" id="IPR003661">
    <property type="entry name" value="HisK_dim/P_dom"/>
</dbReference>
<evidence type="ECO:0000256" key="4">
    <source>
        <dbReference type="ARBA" id="ARBA00022679"/>
    </source>
</evidence>
<dbReference type="Pfam" id="PF00512">
    <property type="entry name" value="HisKA"/>
    <property type="match status" value="1"/>
</dbReference>
<reference evidence="9 10" key="1">
    <citation type="submission" date="2024-04" db="EMBL/GenBank/DDBJ databases">
        <title>Luteolibacter sp. isolated from soil.</title>
        <authorList>
            <person name="An J."/>
        </authorList>
    </citation>
    <scope>NUCLEOTIDE SEQUENCE [LARGE SCALE GENOMIC DNA]</scope>
    <source>
        <strain evidence="9 10">Y139</strain>
    </source>
</reference>
<evidence type="ECO:0000259" key="8">
    <source>
        <dbReference type="PROSITE" id="PS50112"/>
    </source>
</evidence>
<sequence length="544" mass="60380">MTAPLRPSSEQLDTLIERIGVVPLKDMLRELLQRSAASLNVERVGYWSLDPDGRAIRREMQFLLSSGTHDSEPLVLEADTFPTYFAALHEGSNLIVASDTMSDPRLAEFHDIYFTPLGIGAMLDAPVHRHGRLFGVVCHEHVGGPREWTAQEVDFARYVAQWIALAVEIDERQRGEVALRESEARYRQVIEHTPTPTVVVDMETGRFTDANESALRFYGVDRTSLLAGGPADFSPEYQPDGRLSMDAAREKISQALGGETPYFDWVHRSGDGREIPCSVHLARVPGKGASVIAAVTDRTEQRRTEETIRRALENERELNELRSRFTSIVSHEFRTPLGIIMSAVELLRNYFDRLDEARRLELFEDIHSATRRMGALMEQVLVLGRADAGKLTFSPVPLDLEALCLKLTDESQSATVRRCPVEMTFENDLAGATADEPLLRHIFSNLLSNAAKYSPAGSPVEFRVRRDGDAAEFVVKDRGIGIPGDDQSRMFEAFQRAGNVGEIQGSGLGLLITKRCVELHGGSIGFISETGDGTAFTVRLPVFA</sequence>
<dbReference type="EMBL" id="JBBUKT010000003">
    <property type="protein sequence ID" value="MEK7950747.1"/>
    <property type="molecule type" value="Genomic_DNA"/>
</dbReference>
<dbReference type="GO" id="GO:0005524">
    <property type="term" value="F:ATP binding"/>
    <property type="evidence" value="ECO:0007669"/>
    <property type="project" value="UniProtKB-KW"/>
</dbReference>
<evidence type="ECO:0000256" key="1">
    <source>
        <dbReference type="ARBA" id="ARBA00000085"/>
    </source>
</evidence>
<dbReference type="InterPro" id="IPR013656">
    <property type="entry name" value="PAS_4"/>
</dbReference>
<dbReference type="InterPro" id="IPR036890">
    <property type="entry name" value="HATPase_C_sf"/>
</dbReference>
<dbReference type="PROSITE" id="PS50112">
    <property type="entry name" value="PAS"/>
    <property type="match status" value="1"/>
</dbReference>
<accession>A0ABU9AUN9</accession>
<proteinExistence type="predicted"/>
<dbReference type="InterPro" id="IPR036097">
    <property type="entry name" value="HisK_dim/P_sf"/>
</dbReference>
<comment type="caution">
    <text evidence="9">The sequence shown here is derived from an EMBL/GenBank/DDBJ whole genome shotgun (WGS) entry which is preliminary data.</text>
</comment>
<dbReference type="PROSITE" id="PS50109">
    <property type="entry name" value="HIS_KIN"/>
    <property type="match status" value="1"/>
</dbReference>
<evidence type="ECO:0000313" key="10">
    <source>
        <dbReference type="Proteomes" id="UP001371305"/>
    </source>
</evidence>
<dbReference type="SUPFAM" id="SSF55874">
    <property type="entry name" value="ATPase domain of HSP90 chaperone/DNA topoisomerase II/histidine kinase"/>
    <property type="match status" value="1"/>
</dbReference>
<dbReference type="SUPFAM" id="SSF47384">
    <property type="entry name" value="Homodimeric domain of signal transducing histidine kinase"/>
    <property type="match status" value="1"/>
</dbReference>
<dbReference type="InterPro" id="IPR035965">
    <property type="entry name" value="PAS-like_dom_sf"/>
</dbReference>
<dbReference type="InterPro" id="IPR029016">
    <property type="entry name" value="GAF-like_dom_sf"/>
</dbReference>
<dbReference type="Proteomes" id="UP001371305">
    <property type="component" value="Unassembled WGS sequence"/>
</dbReference>
<dbReference type="CDD" id="cd00130">
    <property type="entry name" value="PAS"/>
    <property type="match status" value="1"/>
</dbReference>
<dbReference type="SMART" id="SM00065">
    <property type="entry name" value="GAF"/>
    <property type="match status" value="1"/>
</dbReference>
<dbReference type="Pfam" id="PF01590">
    <property type="entry name" value="GAF"/>
    <property type="match status" value="1"/>
</dbReference>
<dbReference type="Gene3D" id="3.30.450.20">
    <property type="entry name" value="PAS domain"/>
    <property type="match status" value="1"/>
</dbReference>
<dbReference type="InterPro" id="IPR003018">
    <property type="entry name" value="GAF"/>
</dbReference>
<dbReference type="Gene3D" id="1.10.287.130">
    <property type="match status" value="1"/>
</dbReference>
<evidence type="ECO:0000256" key="5">
    <source>
        <dbReference type="ARBA" id="ARBA00022777"/>
    </source>
</evidence>
<dbReference type="InterPro" id="IPR003594">
    <property type="entry name" value="HATPase_dom"/>
</dbReference>
<dbReference type="SMART" id="SM00091">
    <property type="entry name" value="PAS"/>
    <property type="match status" value="1"/>
</dbReference>
<dbReference type="RefSeq" id="WP_341404348.1">
    <property type="nucleotide sequence ID" value="NZ_JBBUKT010000003.1"/>
</dbReference>
<dbReference type="EC" id="2.7.13.3" evidence="2"/>
<name>A0ABU9AUN9_9BACT</name>
<dbReference type="Pfam" id="PF02518">
    <property type="entry name" value="HATPase_c"/>
    <property type="match status" value="1"/>
</dbReference>
<dbReference type="InterPro" id="IPR000014">
    <property type="entry name" value="PAS"/>
</dbReference>
<dbReference type="SUPFAM" id="SSF55781">
    <property type="entry name" value="GAF domain-like"/>
    <property type="match status" value="1"/>
</dbReference>
<dbReference type="PRINTS" id="PR00344">
    <property type="entry name" value="BCTRLSENSOR"/>
</dbReference>
<keyword evidence="3" id="KW-0597">Phosphoprotein</keyword>
<evidence type="ECO:0000256" key="6">
    <source>
        <dbReference type="ARBA" id="ARBA00023012"/>
    </source>
</evidence>
<organism evidence="9 10">
    <name type="scientific">Luteolibacter soli</name>
    <dbReference type="NCBI Taxonomy" id="3135280"/>
    <lineage>
        <taxon>Bacteria</taxon>
        <taxon>Pseudomonadati</taxon>
        <taxon>Verrucomicrobiota</taxon>
        <taxon>Verrucomicrobiia</taxon>
        <taxon>Verrucomicrobiales</taxon>
        <taxon>Verrucomicrobiaceae</taxon>
        <taxon>Luteolibacter</taxon>
    </lineage>
</organism>
<dbReference type="SMART" id="SM00388">
    <property type="entry name" value="HisKA"/>
    <property type="match status" value="1"/>
</dbReference>
<keyword evidence="9" id="KW-0547">Nucleotide-binding</keyword>
<protein>
    <recommendedName>
        <fullName evidence="2">histidine kinase</fullName>
        <ecNumber evidence="2">2.7.13.3</ecNumber>
    </recommendedName>
</protein>
<dbReference type="InterPro" id="IPR005467">
    <property type="entry name" value="His_kinase_dom"/>
</dbReference>
<evidence type="ECO:0000256" key="3">
    <source>
        <dbReference type="ARBA" id="ARBA00022553"/>
    </source>
</evidence>
<dbReference type="CDD" id="cd00082">
    <property type="entry name" value="HisKA"/>
    <property type="match status" value="1"/>
</dbReference>
<comment type="catalytic activity">
    <reaction evidence="1">
        <text>ATP + protein L-histidine = ADP + protein N-phospho-L-histidine.</text>
        <dbReference type="EC" id="2.7.13.3"/>
    </reaction>
</comment>
<dbReference type="NCBIfam" id="TIGR00229">
    <property type="entry name" value="sensory_box"/>
    <property type="match status" value="1"/>
</dbReference>
<keyword evidence="6" id="KW-0902">Two-component regulatory system</keyword>
<dbReference type="InterPro" id="IPR004358">
    <property type="entry name" value="Sig_transdc_His_kin-like_C"/>
</dbReference>
<keyword evidence="9" id="KW-0067">ATP-binding</keyword>
<dbReference type="SUPFAM" id="SSF55785">
    <property type="entry name" value="PYP-like sensor domain (PAS domain)"/>
    <property type="match status" value="1"/>
</dbReference>
<dbReference type="Gene3D" id="3.30.450.40">
    <property type="match status" value="1"/>
</dbReference>
<evidence type="ECO:0000259" key="7">
    <source>
        <dbReference type="PROSITE" id="PS50109"/>
    </source>
</evidence>
<dbReference type="SMART" id="SM00387">
    <property type="entry name" value="HATPase_c"/>
    <property type="match status" value="1"/>
</dbReference>
<feature type="domain" description="Histidine kinase" evidence="7">
    <location>
        <begin position="328"/>
        <end position="544"/>
    </location>
</feature>
<evidence type="ECO:0000256" key="2">
    <source>
        <dbReference type="ARBA" id="ARBA00012438"/>
    </source>
</evidence>
<feature type="domain" description="PAS" evidence="8">
    <location>
        <begin position="182"/>
        <end position="259"/>
    </location>
</feature>
<dbReference type="PANTHER" id="PTHR43711:SF26">
    <property type="entry name" value="SENSOR HISTIDINE KINASE RCSC"/>
    <property type="match status" value="1"/>
</dbReference>
<keyword evidence="4" id="KW-0808">Transferase</keyword>
<keyword evidence="10" id="KW-1185">Reference proteome</keyword>
<dbReference type="CDD" id="cd00075">
    <property type="entry name" value="HATPase"/>
    <property type="match status" value="1"/>
</dbReference>
<dbReference type="InterPro" id="IPR050736">
    <property type="entry name" value="Sensor_HK_Regulatory"/>
</dbReference>
<dbReference type="Gene3D" id="3.30.565.10">
    <property type="entry name" value="Histidine kinase-like ATPase, C-terminal domain"/>
    <property type="match status" value="1"/>
</dbReference>
<dbReference type="PANTHER" id="PTHR43711">
    <property type="entry name" value="TWO-COMPONENT HISTIDINE KINASE"/>
    <property type="match status" value="1"/>
</dbReference>
<keyword evidence="5" id="KW-0418">Kinase</keyword>
<dbReference type="Pfam" id="PF08448">
    <property type="entry name" value="PAS_4"/>
    <property type="match status" value="1"/>
</dbReference>
<evidence type="ECO:0000313" key="9">
    <source>
        <dbReference type="EMBL" id="MEK7950747.1"/>
    </source>
</evidence>